<reference evidence="1" key="1">
    <citation type="journal article" date="2020" name="Stud. Mycol.">
        <title>101 Dothideomycetes genomes: a test case for predicting lifestyles and emergence of pathogens.</title>
        <authorList>
            <person name="Haridas S."/>
            <person name="Albert R."/>
            <person name="Binder M."/>
            <person name="Bloem J."/>
            <person name="Labutti K."/>
            <person name="Salamov A."/>
            <person name="Andreopoulos B."/>
            <person name="Baker S."/>
            <person name="Barry K."/>
            <person name="Bills G."/>
            <person name="Bluhm B."/>
            <person name="Cannon C."/>
            <person name="Castanera R."/>
            <person name="Culley D."/>
            <person name="Daum C."/>
            <person name="Ezra D."/>
            <person name="Gonzalez J."/>
            <person name="Henrissat B."/>
            <person name="Kuo A."/>
            <person name="Liang C."/>
            <person name="Lipzen A."/>
            <person name="Lutzoni F."/>
            <person name="Magnuson J."/>
            <person name="Mondo S."/>
            <person name="Nolan M."/>
            <person name="Ohm R."/>
            <person name="Pangilinan J."/>
            <person name="Park H.-J."/>
            <person name="Ramirez L."/>
            <person name="Alfaro M."/>
            <person name="Sun H."/>
            <person name="Tritt A."/>
            <person name="Yoshinaga Y."/>
            <person name="Zwiers L.-H."/>
            <person name="Turgeon B."/>
            <person name="Goodwin S."/>
            <person name="Spatafora J."/>
            <person name="Crous P."/>
            <person name="Grigoriev I."/>
        </authorList>
    </citation>
    <scope>NUCLEOTIDE SEQUENCE</scope>
    <source>
        <strain evidence="1">CBS 115976</strain>
    </source>
</reference>
<proteinExistence type="predicted"/>
<name>A0A6A6UM79_9PEZI</name>
<dbReference type="AlphaFoldDB" id="A0A6A6UM79"/>
<sequence length="59" mass="6614">MTNQINYRHTISRQAQNPALAGREVTLLIANSVCSTSALSTLHFLLFSPLLSRAFDYYP</sequence>
<evidence type="ECO:0000313" key="2">
    <source>
        <dbReference type="Proteomes" id="UP000799302"/>
    </source>
</evidence>
<protein>
    <submittedName>
        <fullName evidence="1">Uncharacterized protein</fullName>
    </submittedName>
</protein>
<gene>
    <name evidence="1" type="ORF">BT63DRAFT_421092</name>
</gene>
<dbReference type="Proteomes" id="UP000799302">
    <property type="component" value="Unassembled WGS sequence"/>
</dbReference>
<organism evidence="1 2">
    <name type="scientific">Microthyrium microscopicum</name>
    <dbReference type="NCBI Taxonomy" id="703497"/>
    <lineage>
        <taxon>Eukaryota</taxon>
        <taxon>Fungi</taxon>
        <taxon>Dikarya</taxon>
        <taxon>Ascomycota</taxon>
        <taxon>Pezizomycotina</taxon>
        <taxon>Dothideomycetes</taxon>
        <taxon>Dothideomycetes incertae sedis</taxon>
        <taxon>Microthyriales</taxon>
        <taxon>Microthyriaceae</taxon>
        <taxon>Microthyrium</taxon>
    </lineage>
</organism>
<keyword evidence="2" id="KW-1185">Reference proteome</keyword>
<accession>A0A6A6UM79</accession>
<evidence type="ECO:0000313" key="1">
    <source>
        <dbReference type="EMBL" id="KAF2672890.1"/>
    </source>
</evidence>
<dbReference type="EMBL" id="MU004231">
    <property type="protein sequence ID" value="KAF2672890.1"/>
    <property type="molecule type" value="Genomic_DNA"/>
</dbReference>